<keyword evidence="12" id="KW-1185">Reference proteome</keyword>
<evidence type="ECO:0000313" key="11">
    <source>
        <dbReference type="EMBL" id="KAK1923530.1"/>
    </source>
</evidence>
<dbReference type="InterPro" id="IPR055135">
    <property type="entry name" value="PRMT_dom"/>
</dbReference>
<dbReference type="GO" id="GO:0035242">
    <property type="term" value="F:protein-arginine omega-N asymmetric methyltransferase activity"/>
    <property type="evidence" value="ECO:0007669"/>
    <property type="project" value="UniProtKB-EC"/>
</dbReference>
<gene>
    <name evidence="11" type="ORF">DB88DRAFT_491537</name>
</gene>
<proteinExistence type="predicted"/>
<feature type="domain" description="Protein arginine N-methyltransferase" evidence="10">
    <location>
        <begin position="547"/>
        <end position="607"/>
    </location>
</feature>
<dbReference type="InterPro" id="IPR029063">
    <property type="entry name" value="SAM-dependent_MTases_sf"/>
</dbReference>
<feature type="domain" description="Protein arginine N-methyltransferase" evidence="10">
    <location>
        <begin position="416"/>
        <end position="511"/>
    </location>
</feature>
<keyword evidence="2 7" id="KW-0489">Methyltransferase</keyword>
<feature type="region of interest" description="Disordered" evidence="8">
    <location>
        <begin position="234"/>
        <end position="266"/>
    </location>
</feature>
<feature type="region of interest" description="Disordered" evidence="8">
    <location>
        <begin position="1"/>
        <end position="36"/>
    </location>
</feature>
<comment type="catalytic activity">
    <reaction evidence="6">
        <text>L-arginyl-[protein] + S-adenosyl-L-methionine = N(omega)-methyl-L-arginyl-[protein] + S-adenosyl-L-homocysteine + H(+)</text>
        <dbReference type="Rhea" id="RHEA:48100"/>
        <dbReference type="Rhea" id="RHEA-COMP:10532"/>
        <dbReference type="Rhea" id="RHEA-COMP:11990"/>
        <dbReference type="ChEBI" id="CHEBI:15378"/>
        <dbReference type="ChEBI" id="CHEBI:29965"/>
        <dbReference type="ChEBI" id="CHEBI:57856"/>
        <dbReference type="ChEBI" id="CHEBI:59789"/>
        <dbReference type="ChEBI" id="CHEBI:65280"/>
    </reaction>
    <physiologicalReaction direction="left-to-right" evidence="6">
        <dbReference type="Rhea" id="RHEA:48101"/>
    </physiologicalReaction>
</comment>
<evidence type="ECO:0000313" key="12">
    <source>
        <dbReference type="Proteomes" id="UP001182556"/>
    </source>
</evidence>
<evidence type="ECO:0000256" key="2">
    <source>
        <dbReference type="ARBA" id="ARBA00022603"/>
    </source>
</evidence>
<dbReference type="PROSITE" id="PS51678">
    <property type="entry name" value="SAM_MT_PRMT"/>
    <property type="match status" value="1"/>
</dbReference>
<protein>
    <recommendedName>
        <fullName evidence="1">type I protein arginine methyltransferase</fullName>
        <ecNumber evidence="1">2.1.1.319</ecNumber>
    </recommendedName>
</protein>
<dbReference type="PANTHER" id="PTHR11006:SF53">
    <property type="entry name" value="PROTEIN ARGININE N-METHYLTRANSFERASE 3"/>
    <property type="match status" value="1"/>
</dbReference>
<evidence type="ECO:0000259" key="9">
    <source>
        <dbReference type="Pfam" id="PF13649"/>
    </source>
</evidence>
<dbReference type="InterPro" id="IPR041698">
    <property type="entry name" value="Methyltransf_25"/>
</dbReference>
<dbReference type="GO" id="GO:0005634">
    <property type="term" value="C:nucleus"/>
    <property type="evidence" value="ECO:0007669"/>
    <property type="project" value="TreeGrafter"/>
</dbReference>
<accession>A0AAD9FLC5</accession>
<evidence type="ECO:0000256" key="3">
    <source>
        <dbReference type="ARBA" id="ARBA00022679"/>
    </source>
</evidence>
<dbReference type="FunFam" id="3.40.50.150:FF:000003">
    <property type="entry name" value="Blast:Protein arginine N-methyltransferase 1"/>
    <property type="match status" value="1"/>
</dbReference>
<dbReference type="GO" id="GO:0032259">
    <property type="term" value="P:methylation"/>
    <property type="evidence" value="ECO:0007669"/>
    <property type="project" value="UniProtKB-KW"/>
</dbReference>
<evidence type="ECO:0000256" key="1">
    <source>
        <dbReference type="ARBA" id="ARBA00011925"/>
    </source>
</evidence>
<comment type="caution">
    <text evidence="11">The sequence shown here is derived from an EMBL/GenBank/DDBJ whole genome shotgun (WGS) entry which is preliminary data.</text>
</comment>
<dbReference type="InterPro" id="IPR025799">
    <property type="entry name" value="Arg_MeTrfase"/>
</dbReference>
<keyword evidence="4 7" id="KW-0949">S-adenosyl-L-methionine</keyword>
<sequence length="620" mass="68132">MTGKPRVSKHPRVYPGVRRSSSSTPDGSVPDRHGGTFKDFGKSGVHLYTLSFTTMSYRISTQDDTASLSGSSSSGVDTDDNCSDWASNFGDALKTKSLFDETVFPTPEEAIQHDKQSHGVDIREIKEKLGLDVYGLMRLVNLVRKEALDTAAVLAIQSNDPRLSDDALLAPVIPDDPLLQLDFDDSWSDDEAAPSVAAPAQTSSAETNRIKALEAELAKAREDLGSMRTLLQETLDEQDHPDEPSSAPGPSKSKGKGKIPAGRDDDTHYFDSYAENDIHEIMLKDTTRTVSYAKFILSNPAVFKDAIVMDVGCGTGILSMFAAKAGAKQVFAIEASGLASKARENIKNNGLDGVITVIQGKVENIELPVKHVDVIISEWMGYMLLYESMLDSVLDARDRFLAPTGLMAPSQTRLVLSAITGDRVWKERVEFWKGVYGFDMTAMNSVYFDEGLVEYVDEKEVVTDEFVVRDINTHEATPKSLDFHSTFTLTAKTDATIRAFLTHFDTFFSPNAGASASQIPLDVDVDLYRHGAEDYNQQVEAGPNADKTLISFTTGPRGVETHWRQVVFLLREPFAVSSGDVIQGKFYCRKSSTNSRELDVELHYGLAGSEERTVVGFKVR</sequence>
<evidence type="ECO:0000256" key="4">
    <source>
        <dbReference type="ARBA" id="ARBA00022691"/>
    </source>
</evidence>
<feature type="region of interest" description="Disordered" evidence="8">
    <location>
        <begin position="181"/>
        <end position="208"/>
    </location>
</feature>
<dbReference type="SUPFAM" id="SSF53335">
    <property type="entry name" value="S-adenosyl-L-methionine-dependent methyltransferases"/>
    <property type="match status" value="1"/>
</dbReference>
<feature type="compositionally biased region" description="Acidic residues" evidence="8">
    <location>
        <begin position="182"/>
        <end position="192"/>
    </location>
</feature>
<reference evidence="11" key="1">
    <citation type="submission" date="2023-02" db="EMBL/GenBank/DDBJ databases">
        <title>Identification and recombinant expression of a fungal hydrolase from Papiliotrema laurentii that hydrolyzes apple cutin and clears colloidal polyester polyurethane.</title>
        <authorList>
            <consortium name="DOE Joint Genome Institute"/>
            <person name="Roman V.A."/>
            <person name="Bojanowski C."/>
            <person name="Crable B.R."/>
            <person name="Wagner D.N."/>
            <person name="Hung C.S."/>
            <person name="Nadeau L.J."/>
            <person name="Schratz L."/>
            <person name="Haridas S."/>
            <person name="Pangilinan J."/>
            <person name="Lipzen A."/>
            <person name="Na H."/>
            <person name="Yan M."/>
            <person name="Ng V."/>
            <person name="Grigoriev I.V."/>
            <person name="Spatafora J.W."/>
            <person name="Barlow D."/>
            <person name="Biffinger J."/>
            <person name="Kelley-Loughnane N."/>
            <person name="Varaljay V.A."/>
            <person name="Crookes-Goodson W.J."/>
        </authorList>
    </citation>
    <scope>NUCLEOTIDE SEQUENCE</scope>
    <source>
        <strain evidence="11">5307AH</strain>
    </source>
</reference>
<evidence type="ECO:0000256" key="8">
    <source>
        <dbReference type="SAM" id="MobiDB-lite"/>
    </source>
</evidence>
<evidence type="ECO:0000256" key="5">
    <source>
        <dbReference type="ARBA" id="ARBA00047384"/>
    </source>
</evidence>
<dbReference type="CDD" id="cd02440">
    <property type="entry name" value="AdoMet_MTases"/>
    <property type="match status" value="1"/>
</dbReference>
<evidence type="ECO:0000259" key="10">
    <source>
        <dbReference type="Pfam" id="PF22528"/>
    </source>
</evidence>
<dbReference type="Proteomes" id="UP001182556">
    <property type="component" value="Unassembled WGS sequence"/>
</dbReference>
<dbReference type="SUPFAM" id="SSF57667">
    <property type="entry name" value="beta-beta-alpha zinc fingers"/>
    <property type="match status" value="1"/>
</dbReference>
<dbReference type="GO" id="GO:0042054">
    <property type="term" value="F:histone methyltransferase activity"/>
    <property type="evidence" value="ECO:0007669"/>
    <property type="project" value="TreeGrafter"/>
</dbReference>
<feature type="compositionally biased region" description="Basic residues" evidence="8">
    <location>
        <begin position="1"/>
        <end position="12"/>
    </location>
</feature>
<evidence type="ECO:0000256" key="6">
    <source>
        <dbReference type="ARBA" id="ARBA00049303"/>
    </source>
</evidence>
<dbReference type="Pfam" id="PF22528">
    <property type="entry name" value="PRMT_C"/>
    <property type="match status" value="2"/>
</dbReference>
<comment type="catalytic activity">
    <reaction evidence="5">
        <text>L-arginyl-[protein] + 2 S-adenosyl-L-methionine = N(omega),N(omega)-dimethyl-L-arginyl-[protein] + 2 S-adenosyl-L-homocysteine + 2 H(+)</text>
        <dbReference type="Rhea" id="RHEA:48096"/>
        <dbReference type="Rhea" id="RHEA-COMP:10532"/>
        <dbReference type="Rhea" id="RHEA-COMP:11991"/>
        <dbReference type="ChEBI" id="CHEBI:15378"/>
        <dbReference type="ChEBI" id="CHEBI:29965"/>
        <dbReference type="ChEBI" id="CHEBI:57856"/>
        <dbReference type="ChEBI" id="CHEBI:59789"/>
        <dbReference type="ChEBI" id="CHEBI:61897"/>
        <dbReference type="EC" id="2.1.1.319"/>
    </reaction>
    <physiologicalReaction direction="left-to-right" evidence="5">
        <dbReference type="Rhea" id="RHEA:48097"/>
    </physiologicalReaction>
</comment>
<organism evidence="11 12">
    <name type="scientific">Papiliotrema laurentii</name>
    <name type="common">Cryptococcus laurentii</name>
    <dbReference type="NCBI Taxonomy" id="5418"/>
    <lineage>
        <taxon>Eukaryota</taxon>
        <taxon>Fungi</taxon>
        <taxon>Dikarya</taxon>
        <taxon>Basidiomycota</taxon>
        <taxon>Agaricomycotina</taxon>
        <taxon>Tremellomycetes</taxon>
        <taxon>Tremellales</taxon>
        <taxon>Rhynchogastremaceae</taxon>
        <taxon>Papiliotrema</taxon>
    </lineage>
</organism>
<name>A0AAD9FLC5_PAPLA</name>
<evidence type="ECO:0000256" key="7">
    <source>
        <dbReference type="PROSITE-ProRule" id="PRU01015"/>
    </source>
</evidence>
<feature type="domain" description="Methyltransferase" evidence="9">
    <location>
        <begin position="308"/>
        <end position="405"/>
    </location>
</feature>
<dbReference type="PANTHER" id="PTHR11006">
    <property type="entry name" value="PROTEIN ARGININE N-METHYLTRANSFERASE"/>
    <property type="match status" value="1"/>
</dbReference>
<dbReference type="EC" id="2.1.1.319" evidence="1"/>
<dbReference type="EMBL" id="JAODAN010000006">
    <property type="protein sequence ID" value="KAK1923530.1"/>
    <property type="molecule type" value="Genomic_DNA"/>
</dbReference>
<dbReference type="Gene3D" id="2.70.160.11">
    <property type="entry name" value="Hnrnp arginine n-methyltransferase1"/>
    <property type="match status" value="1"/>
</dbReference>
<dbReference type="AlphaFoldDB" id="A0AAD9FLC5"/>
<dbReference type="InterPro" id="IPR036236">
    <property type="entry name" value="Znf_C2H2_sf"/>
</dbReference>
<dbReference type="Pfam" id="PF13649">
    <property type="entry name" value="Methyltransf_25"/>
    <property type="match status" value="1"/>
</dbReference>
<dbReference type="Gene3D" id="3.40.50.150">
    <property type="entry name" value="Vaccinia Virus protein VP39"/>
    <property type="match status" value="1"/>
</dbReference>
<keyword evidence="3 7" id="KW-0808">Transferase</keyword>